<dbReference type="VEuPathDB" id="FungiDB:PSTT_11059"/>
<dbReference type="GO" id="GO:0006355">
    <property type="term" value="P:regulation of DNA-templated transcription"/>
    <property type="evidence" value="ECO:0007669"/>
    <property type="project" value="InterPro"/>
</dbReference>
<feature type="compositionally biased region" description="Low complexity" evidence="1">
    <location>
        <begin position="763"/>
        <end position="778"/>
    </location>
</feature>
<protein>
    <submittedName>
        <fullName evidence="2">Uncharacterized protein</fullName>
    </submittedName>
</protein>
<dbReference type="VEuPathDB" id="FungiDB:PSTT_11060"/>
<dbReference type="VEuPathDB" id="FungiDB:PSHT_07895"/>
<reference evidence="3" key="2">
    <citation type="journal article" date="2018" name="BMC Genomics">
        <title>Genomic insights into host adaptation between the wheat stripe rust pathogen (Puccinia striiformis f. sp. tritici) and the barley stripe rust pathogen (Puccinia striiformis f. sp. hordei).</title>
        <authorList>
            <person name="Xia C."/>
            <person name="Wang M."/>
            <person name="Yin C."/>
            <person name="Cornejo O.E."/>
            <person name="Hulbert S.H."/>
            <person name="Chen X."/>
        </authorList>
    </citation>
    <scope>NUCLEOTIDE SEQUENCE [LARGE SCALE GENOMIC DNA]</scope>
    <source>
        <strain evidence="3">93TX-2</strain>
    </source>
</reference>
<dbReference type="InterPro" id="IPR028938">
    <property type="entry name" value="Rsf1-like"/>
</dbReference>
<evidence type="ECO:0000313" key="3">
    <source>
        <dbReference type="Proteomes" id="UP000238274"/>
    </source>
</evidence>
<feature type="compositionally biased region" description="Basic residues" evidence="1">
    <location>
        <begin position="840"/>
        <end position="851"/>
    </location>
</feature>
<feature type="region of interest" description="Disordered" evidence="1">
    <location>
        <begin position="66"/>
        <end position="133"/>
    </location>
</feature>
<evidence type="ECO:0000313" key="2">
    <source>
        <dbReference type="EMBL" id="POW12962.1"/>
    </source>
</evidence>
<comment type="caution">
    <text evidence="2">The sequence shown here is derived from an EMBL/GenBank/DDBJ whole genome shotgun (WGS) entry which is preliminary data.</text>
</comment>
<feature type="non-terminal residue" evidence="2">
    <location>
        <position position="865"/>
    </location>
</feature>
<sequence length="865" mass="97451">MTNQYTQNPLDANKNVFITPTGEFVTPEAYLASLSLPAAPLRQQQQQVLNSQPHQHQRQSIYQQPNVYRQQSESRQQQPEQRQQFHQQHNPLGLSLQHQQQSNLPSPLRSQYRQQQQQSSPPAQRYHQQQQTLRQQHISFNTNDASSEYPSNHNRNDESVNVHEHLASQPSALAWRTLNVGLPENMPGESTQSSNLIANAFPPLTSVNTTPINRSAPAEITLNSTVTADSTNSNQHAWLLQKQKQAQKKKPQQQKAKQPPKSKPPQRNLTKATYNAAVGNHSPQPPSQFGAAISNTRTVTLTTSDVPGSSTTPEERRGDEEDVLSTRLDRVVPVDALGRSDRVVPEDVLGNEQGMMDEAEQGFDLFDQLDDNDDVPVIQKPCNMVKKPRMLLDAETVASLPDQTMDELRRLADEHGHYERLTAEDRLEFQNIYNQYQRDIYILAISKMYKITAALNCVGNASTCRGPNMYNNFIRYNPEINKIWNDHEPSQEKYKDPEFLATFPPPVEKTHPEHGAPNHKKKPAFDGHRWAQKMFVDLKRFGERYHIETFLGVVSRDVNSSLVLSGGSAAGEYFFDLYPADQNPLAKFFRVVHGLETVKEITGKAPPALATDSSTKTKNRQPRRGKDDDQANREYCMGGRVKNGQEIRRQLIEALDHATNQLNSNGWPGKDTNGGLAALGVTLRVETNNLKVKASDFCGNPSAMPIARQRRLLAALKEGWVELVGPCLEDDSTPIGAHNGMGDLESANRVVCGARQPKKKVTKGAGVQGQKQKQHVNQSETAGTSHKRKRPAKPNNGSTKSHKRRKASDFVVTTQKTRKLKTTGWRLEEEEENENENERKRRRTRARRAMKSKTQTNLTYILVVL</sequence>
<feature type="region of interest" description="Disordered" evidence="1">
    <location>
        <begin position="603"/>
        <end position="632"/>
    </location>
</feature>
<dbReference type="PANTHER" id="PTHR14296">
    <property type="entry name" value="REMODELING AND SPACING FACTOR 1"/>
    <property type="match status" value="1"/>
</dbReference>
<gene>
    <name evidence="2" type="ORF">PSHT_07895</name>
</gene>
<accession>A0A2S4VTV5</accession>
<dbReference type="OrthoDB" id="10567841at2759"/>
<reference evidence="3" key="3">
    <citation type="journal article" date="2018" name="Mol. Plant Microbe Interact.">
        <title>Genome sequence resources for the wheat stripe rust pathogen (Puccinia striiformis f. sp. tritici) and the barley stripe rust pathogen (Puccinia striiformis f. sp. hordei).</title>
        <authorList>
            <person name="Xia C."/>
            <person name="Wang M."/>
            <person name="Yin C."/>
            <person name="Cornejo O.E."/>
            <person name="Hulbert S.H."/>
            <person name="Chen X."/>
        </authorList>
    </citation>
    <scope>NUCLEOTIDE SEQUENCE [LARGE SCALE GENOMIC DNA]</scope>
    <source>
        <strain evidence="3">93TX-2</strain>
    </source>
</reference>
<dbReference type="Proteomes" id="UP000238274">
    <property type="component" value="Unassembled WGS sequence"/>
</dbReference>
<proteinExistence type="predicted"/>
<evidence type="ECO:0000256" key="1">
    <source>
        <dbReference type="SAM" id="MobiDB-lite"/>
    </source>
</evidence>
<feature type="region of interest" description="Disordered" evidence="1">
    <location>
        <begin position="756"/>
        <end position="851"/>
    </location>
</feature>
<feature type="region of interest" description="Disordered" evidence="1">
    <location>
        <begin position="301"/>
        <end position="323"/>
    </location>
</feature>
<keyword evidence="3" id="KW-1185">Reference proteome</keyword>
<dbReference type="AlphaFoldDB" id="A0A2S4VTV5"/>
<feature type="compositionally biased region" description="Polar residues" evidence="1">
    <location>
        <begin position="301"/>
        <end position="312"/>
    </location>
</feature>
<dbReference type="GO" id="GO:0031213">
    <property type="term" value="C:RSF complex"/>
    <property type="evidence" value="ECO:0007669"/>
    <property type="project" value="InterPro"/>
</dbReference>
<feature type="compositionally biased region" description="Low complexity" evidence="1">
    <location>
        <begin position="70"/>
        <end position="89"/>
    </location>
</feature>
<name>A0A2S4VTV5_9BASI</name>
<dbReference type="PANTHER" id="PTHR14296:SF3">
    <property type="entry name" value="DIKAR, ISOFORM F"/>
    <property type="match status" value="1"/>
</dbReference>
<reference evidence="2 3" key="1">
    <citation type="submission" date="2017-12" db="EMBL/GenBank/DDBJ databases">
        <title>Gene loss provides genomic basis for host adaptation in cereal stripe rust fungi.</title>
        <authorList>
            <person name="Xia C."/>
        </authorList>
    </citation>
    <scope>NUCLEOTIDE SEQUENCE [LARGE SCALE GENOMIC DNA]</scope>
    <source>
        <strain evidence="2 3">93TX-2</strain>
    </source>
</reference>
<feature type="compositionally biased region" description="Low complexity" evidence="1">
    <location>
        <begin position="105"/>
        <end position="133"/>
    </location>
</feature>
<dbReference type="EMBL" id="PKSM01000100">
    <property type="protein sequence ID" value="POW12962.1"/>
    <property type="molecule type" value="Genomic_DNA"/>
</dbReference>
<feature type="region of interest" description="Disordered" evidence="1">
    <location>
        <begin position="242"/>
        <end position="268"/>
    </location>
</feature>
<organism evidence="2 3">
    <name type="scientific">Puccinia striiformis</name>
    <dbReference type="NCBI Taxonomy" id="27350"/>
    <lineage>
        <taxon>Eukaryota</taxon>
        <taxon>Fungi</taxon>
        <taxon>Dikarya</taxon>
        <taxon>Basidiomycota</taxon>
        <taxon>Pucciniomycotina</taxon>
        <taxon>Pucciniomycetes</taxon>
        <taxon>Pucciniales</taxon>
        <taxon>Pucciniaceae</taxon>
        <taxon>Puccinia</taxon>
    </lineage>
</organism>